<dbReference type="Proteomes" id="UP001055879">
    <property type="component" value="Linkage Group LG14"/>
</dbReference>
<evidence type="ECO:0000313" key="2">
    <source>
        <dbReference type="Proteomes" id="UP001055879"/>
    </source>
</evidence>
<sequence>MWRSTAFPENENSDQSISEDDDLNGDLPEDHVSLGVPAAKKGEVQILSQLDMLRGADANEAVHQRNQTSLLQKRQADICVEDDVEFPFFANKCEFTYTLQNASVCNSDEEILSDNEVRGNCMQSSKCFTSEADNYQKIGPSSFGVNRKDGVCTWLAANAEADALGDVNNNADSTTFRHASARAKRSCKGGEGKAKRKFSFRTHSHNDNLLTDVSQAYESRTSIKGKEMDELKNDTKAAELPVSHAHSTTSMAELLVRIRDEHDLPEGSTMKYNKTKGTSEQLSVKRSILSMRHRDIDDDPDCLGSDSSDEDEDNHQIQEPIELESRQKTIADQFQEALGAATTNEEGNINAVPRHTGFGLFGKLQRIMQSEKERDSYFLNQFQKEDEASCFDVKILSKSLEGKLTVCSCSSIENDKSLRPNNPLNMIKRRNLMIIFSSRLCSDVELDVGTLVRVYPPWKEVNAIGKEESIILSTYFSQI</sequence>
<dbReference type="EMBL" id="CM042060">
    <property type="protein sequence ID" value="KAI3679025.1"/>
    <property type="molecule type" value="Genomic_DNA"/>
</dbReference>
<gene>
    <name evidence="1" type="ORF">L6452_38332</name>
</gene>
<protein>
    <submittedName>
        <fullName evidence="1">Uncharacterized protein</fullName>
    </submittedName>
</protein>
<reference evidence="1 2" key="2">
    <citation type="journal article" date="2022" name="Mol. Ecol. Resour.">
        <title>The genomes of chicory, endive, great burdock and yacon provide insights into Asteraceae paleo-polyploidization history and plant inulin production.</title>
        <authorList>
            <person name="Fan W."/>
            <person name="Wang S."/>
            <person name="Wang H."/>
            <person name="Wang A."/>
            <person name="Jiang F."/>
            <person name="Liu H."/>
            <person name="Zhao H."/>
            <person name="Xu D."/>
            <person name="Zhang Y."/>
        </authorList>
    </citation>
    <scope>NUCLEOTIDE SEQUENCE [LARGE SCALE GENOMIC DNA]</scope>
    <source>
        <strain evidence="2">cv. Niubang</strain>
    </source>
</reference>
<proteinExistence type="predicted"/>
<name>A0ACB8Y621_ARCLA</name>
<accession>A0ACB8Y621</accession>
<reference evidence="2" key="1">
    <citation type="journal article" date="2022" name="Mol. Ecol. Resour.">
        <title>The genomes of chicory, endive, great burdock and yacon provide insights into Asteraceae palaeo-polyploidization history and plant inulin production.</title>
        <authorList>
            <person name="Fan W."/>
            <person name="Wang S."/>
            <person name="Wang H."/>
            <person name="Wang A."/>
            <person name="Jiang F."/>
            <person name="Liu H."/>
            <person name="Zhao H."/>
            <person name="Xu D."/>
            <person name="Zhang Y."/>
        </authorList>
    </citation>
    <scope>NUCLEOTIDE SEQUENCE [LARGE SCALE GENOMIC DNA]</scope>
    <source>
        <strain evidence="2">cv. Niubang</strain>
    </source>
</reference>
<keyword evidence="2" id="KW-1185">Reference proteome</keyword>
<evidence type="ECO:0000313" key="1">
    <source>
        <dbReference type="EMBL" id="KAI3679025.1"/>
    </source>
</evidence>
<comment type="caution">
    <text evidence="1">The sequence shown here is derived from an EMBL/GenBank/DDBJ whole genome shotgun (WGS) entry which is preliminary data.</text>
</comment>
<organism evidence="1 2">
    <name type="scientific">Arctium lappa</name>
    <name type="common">Greater burdock</name>
    <name type="synonym">Lappa major</name>
    <dbReference type="NCBI Taxonomy" id="4217"/>
    <lineage>
        <taxon>Eukaryota</taxon>
        <taxon>Viridiplantae</taxon>
        <taxon>Streptophyta</taxon>
        <taxon>Embryophyta</taxon>
        <taxon>Tracheophyta</taxon>
        <taxon>Spermatophyta</taxon>
        <taxon>Magnoliopsida</taxon>
        <taxon>eudicotyledons</taxon>
        <taxon>Gunneridae</taxon>
        <taxon>Pentapetalae</taxon>
        <taxon>asterids</taxon>
        <taxon>campanulids</taxon>
        <taxon>Asterales</taxon>
        <taxon>Asteraceae</taxon>
        <taxon>Carduoideae</taxon>
        <taxon>Cardueae</taxon>
        <taxon>Arctiinae</taxon>
        <taxon>Arctium</taxon>
    </lineage>
</organism>